<dbReference type="InParanoid" id="B6IKT7"/>
<organism evidence="1 2">
    <name type="scientific">Caenorhabditis briggsae</name>
    <dbReference type="NCBI Taxonomy" id="6238"/>
    <lineage>
        <taxon>Eukaryota</taxon>
        <taxon>Metazoa</taxon>
        <taxon>Ecdysozoa</taxon>
        <taxon>Nematoda</taxon>
        <taxon>Chromadorea</taxon>
        <taxon>Rhabditida</taxon>
        <taxon>Rhabditina</taxon>
        <taxon>Rhabditomorpha</taxon>
        <taxon>Rhabditoidea</taxon>
        <taxon>Rhabditidae</taxon>
        <taxon>Peloderinae</taxon>
        <taxon>Caenorhabditis</taxon>
    </lineage>
</organism>
<accession>B6IKT7</accession>
<keyword evidence="2" id="KW-1185">Reference proteome</keyword>
<dbReference type="KEGG" id="cbr:CBG_25987"/>
<dbReference type="HOGENOM" id="CLU_2656675_0_0_1"/>
<dbReference type="Proteomes" id="UP000008549">
    <property type="component" value="Unassembled WGS sequence"/>
</dbReference>
<proteinExistence type="predicted"/>
<dbReference type="EMBL" id="HE600936">
    <property type="protein sequence ID" value="CAS00517.1"/>
    <property type="molecule type" value="Genomic_DNA"/>
</dbReference>
<evidence type="ECO:0000313" key="2">
    <source>
        <dbReference type="Proteomes" id="UP000008549"/>
    </source>
</evidence>
<gene>
    <name evidence="1" type="ORF">CBG25987</name>
    <name evidence="1" type="ORF">CBG_25987</name>
</gene>
<evidence type="ECO:0000313" key="1">
    <source>
        <dbReference type="EMBL" id="CAS00517.1"/>
    </source>
</evidence>
<reference evidence="1 2" key="2">
    <citation type="journal article" date="2011" name="PLoS Genet.">
        <title>Caenorhabditis briggsae recombinant inbred line genotypes reveal inter-strain incompatibility and the evolution of recombination.</title>
        <authorList>
            <person name="Ross J.A."/>
            <person name="Koboldt D.C."/>
            <person name="Staisch J.E."/>
            <person name="Chamberlin H.M."/>
            <person name="Gupta B.P."/>
            <person name="Miller R.D."/>
            <person name="Baird S.E."/>
            <person name="Haag E.S."/>
        </authorList>
    </citation>
    <scope>NUCLEOTIDE SEQUENCE [LARGE SCALE GENOMIC DNA]</scope>
    <source>
        <strain evidence="1 2">AF16</strain>
    </source>
</reference>
<dbReference type="GeneID" id="68917469"/>
<dbReference type="RefSeq" id="XP_045100076.1">
    <property type="nucleotide sequence ID" value="XM_045243802.1"/>
</dbReference>
<dbReference type="AlphaFoldDB" id="B6IKT7"/>
<reference evidence="1 2" key="1">
    <citation type="journal article" date="2003" name="PLoS Biol.">
        <title>The genome sequence of Caenorhabditis briggsae: a platform for comparative genomics.</title>
        <authorList>
            <person name="Stein L.D."/>
            <person name="Bao Z."/>
            <person name="Blasiar D."/>
            <person name="Blumenthal T."/>
            <person name="Brent M.R."/>
            <person name="Chen N."/>
            <person name="Chinwalla A."/>
            <person name="Clarke L."/>
            <person name="Clee C."/>
            <person name="Coghlan A."/>
            <person name="Coulson A."/>
            <person name="D'Eustachio P."/>
            <person name="Fitch D.H."/>
            <person name="Fulton L.A."/>
            <person name="Fulton R.E."/>
            <person name="Griffiths-Jones S."/>
            <person name="Harris T.W."/>
            <person name="Hillier L.W."/>
            <person name="Kamath R."/>
            <person name="Kuwabara P.E."/>
            <person name="Mardis E.R."/>
            <person name="Marra M.A."/>
            <person name="Miner T.L."/>
            <person name="Minx P."/>
            <person name="Mullikin J.C."/>
            <person name="Plumb R.W."/>
            <person name="Rogers J."/>
            <person name="Schein J.E."/>
            <person name="Sohrmann M."/>
            <person name="Spieth J."/>
            <person name="Stajich J.E."/>
            <person name="Wei C."/>
            <person name="Willey D."/>
            <person name="Wilson R.K."/>
            <person name="Durbin R."/>
            <person name="Waterston R.H."/>
        </authorList>
    </citation>
    <scope>NUCLEOTIDE SEQUENCE [LARGE SCALE GENOMIC DNA]</scope>
    <source>
        <strain evidence="1 2">AF16</strain>
    </source>
</reference>
<sequence>MLRYCIKGACNNLKNTVRFSLWKLSSAHRCFLGRNVHLFRTRVIFSTFRITNDYNSRGFSRSGLYANARTSENKIS</sequence>
<name>B6IKT7_CAEBR</name>
<dbReference type="CTD" id="68917469"/>
<protein>
    <submittedName>
        <fullName evidence="1">Protein CBG25987</fullName>
    </submittedName>
</protein>